<protein>
    <recommendedName>
        <fullName evidence="2">DUF2202 domain-containing protein</fullName>
    </recommendedName>
</protein>
<organism evidence="3 4">
    <name type="scientific">Virgisporangium ochraceum</name>
    <dbReference type="NCBI Taxonomy" id="65505"/>
    <lineage>
        <taxon>Bacteria</taxon>
        <taxon>Bacillati</taxon>
        <taxon>Actinomycetota</taxon>
        <taxon>Actinomycetes</taxon>
        <taxon>Micromonosporales</taxon>
        <taxon>Micromonosporaceae</taxon>
        <taxon>Virgisporangium</taxon>
    </lineage>
</organism>
<dbReference type="InterPro" id="IPR006311">
    <property type="entry name" value="TAT_signal"/>
</dbReference>
<dbReference type="EMBL" id="BOPH01000088">
    <property type="protein sequence ID" value="GIJ71692.1"/>
    <property type="molecule type" value="Genomic_DNA"/>
</dbReference>
<dbReference type="InterPro" id="IPR019243">
    <property type="entry name" value="DUF2202"/>
</dbReference>
<dbReference type="PROSITE" id="PS51318">
    <property type="entry name" value="TAT"/>
    <property type="match status" value="1"/>
</dbReference>
<dbReference type="AlphaFoldDB" id="A0A8J3ZZE5"/>
<evidence type="ECO:0000256" key="1">
    <source>
        <dbReference type="SAM" id="SignalP"/>
    </source>
</evidence>
<dbReference type="Gene3D" id="1.20.1260.10">
    <property type="match status" value="1"/>
</dbReference>
<proteinExistence type="predicted"/>
<reference evidence="3" key="1">
    <citation type="submission" date="2021-01" db="EMBL/GenBank/DDBJ databases">
        <title>Whole genome shotgun sequence of Virgisporangium ochraceum NBRC 16418.</title>
        <authorList>
            <person name="Komaki H."/>
            <person name="Tamura T."/>
        </authorList>
    </citation>
    <scope>NUCLEOTIDE SEQUENCE</scope>
    <source>
        <strain evidence="3">NBRC 16418</strain>
    </source>
</reference>
<evidence type="ECO:0000313" key="4">
    <source>
        <dbReference type="Proteomes" id="UP000635606"/>
    </source>
</evidence>
<name>A0A8J3ZZE5_9ACTN</name>
<gene>
    <name evidence="3" type="ORF">Voc01_066090</name>
</gene>
<accession>A0A8J3ZZE5</accession>
<feature type="chain" id="PRO_5035297336" description="DUF2202 domain-containing protein" evidence="1">
    <location>
        <begin position="26"/>
        <end position="229"/>
    </location>
</feature>
<evidence type="ECO:0000313" key="3">
    <source>
        <dbReference type="EMBL" id="GIJ71692.1"/>
    </source>
</evidence>
<comment type="caution">
    <text evidence="3">The sequence shown here is derived from an EMBL/GenBank/DDBJ whole genome shotgun (WGS) entry which is preliminary data.</text>
</comment>
<dbReference type="RefSeq" id="WP_203931534.1">
    <property type="nucleotide sequence ID" value="NZ_BOPH01000088.1"/>
</dbReference>
<dbReference type="Proteomes" id="UP000635606">
    <property type="component" value="Unassembled WGS sequence"/>
</dbReference>
<evidence type="ECO:0000259" key="2">
    <source>
        <dbReference type="Pfam" id="PF09968"/>
    </source>
</evidence>
<dbReference type="SUPFAM" id="SSF47240">
    <property type="entry name" value="Ferritin-like"/>
    <property type="match status" value="1"/>
</dbReference>
<keyword evidence="1" id="KW-0732">Signal</keyword>
<keyword evidence="4" id="KW-1185">Reference proteome</keyword>
<dbReference type="InterPro" id="IPR009078">
    <property type="entry name" value="Ferritin-like_SF"/>
</dbReference>
<dbReference type="CDD" id="cd01048">
    <property type="entry name" value="Ferritin_like_AB2"/>
    <property type="match status" value="1"/>
</dbReference>
<dbReference type="Pfam" id="PF09968">
    <property type="entry name" value="DUF2202"/>
    <property type="match status" value="1"/>
</dbReference>
<feature type="signal peptide" evidence="1">
    <location>
        <begin position="1"/>
        <end position="25"/>
    </location>
</feature>
<sequence length="229" mass="22995">MGITTRRAAILVAAGAIALGGVAVAAPALAGAGPFGGPTVTATSGPGPGWHGGMDGMGGMGGGGMGTGHGDGMGPGAGGCLSTVPAGTLSEAQKTTLAAMAQEEKLAHDLYTAFATRYDAVVFDRIARSETQHLAMVRALLDRYKLADPTAGKAAGQFSDSTVQATYDRLLARGSANLTAALQVGAEVERADIADLRAALDGLTAADVTHVYTMLLRASERHLAAFGDR</sequence>
<dbReference type="InterPro" id="IPR012347">
    <property type="entry name" value="Ferritin-like"/>
</dbReference>
<feature type="domain" description="DUF2202" evidence="2">
    <location>
        <begin position="96"/>
        <end position="226"/>
    </location>
</feature>